<sequence>MSLLAELATRISDLRRETTGTEALGVLLRRPETASALMRAVQQGAPSVPVEVEFSTQVASADGRPDVVARDEQREVVLIEGKYWFGFTPAQEMGTYLDRLHRAWQSSAPDDPHVGALVFVVPNRRVLEVKDKVGGFYALSDWRGIGDWHFADAPNGVVVAVCSWQQLLASLMATGTEDVIADCRQLLGLVDDVDRHAFVPWSEAQVGDRDTAQRIFQLVGLVESVRSRALRDGVATHAGGRQTSKRHDLSYGKILTLGGVQAILVVSPYLWAEHGETPIWLRFRAGAGLAREALGNVCRKTSDGVAVPVPIPTNQTEDDAVAGMVLSLAEAASKLEEARRRRATPPVVDDFDEADDL</sequence>
<dbReference type="EMBL" id="JACIBU010000001">
    <property type="protein sequence ID" value="MBB3674371.1"/>
    <property type="molecule type" value="Genomic_DNA"/>
</dbReference>
<dbReference type="OrthoDB" id="9804439at2"/>
<dbReference type="RefSeq" id="WP_110550601.1">
    <property type="nucleotide sequence ID" value="NZ_JACIBU010000001.1"/>
</dbReference>
<evidence type="ECO:0000313" key="4">
    <source>
        <dbReference type="Proteomes" id="UP000247602"/>
    </source>
</evidence>
<dbReference type="AlphaFoldDB" id="A0A323VWC3"/>
<dbReference type="EMBL" id="QKNV01000012">
    <property type="protein sequence ID" value="PZA23088.1"/>
    <property type="molecule type" value="Genomic_DNA"/>
</dbReference>
<gene>
    <name evidence="3" type="ORF">DMO24_01580</name>
    <name evidence="2" type="ORF">FHX36_000106</name>
</gene>
<reference evidence="3 4" key="1">
    <citation type="submission" date="2018-06" db="EMBL/GenBank/DDBJ databases">
        <title>Draft genome sequence of Modestobacter versicolor CP153-2.</title>
        <authorList>
            <person name="Gundlapally S.R."/>
        </authorList>
    </citation>
    <scope>NUCLEOTIDE SEQUENCE [LARGE SCALE GENOMIC DNA]</scope>
    <source>
        <strain evidence="3 4">CP153-2</strain>
    </source>
</reference>
<evidence type="ECO:0000313" key="2">
    <source>
        <dbReference type="EMBL" id="MBB3674371.1"/>
    </source>
</evidence>
<comment type="caution">
    <text evidence="3">The sequence shown here is derived from an EMBL/GenBank/DDBJ whole genome shotgun (WGS) entry which is preliminary data.</text>
</comment>
<keyword evidence="4" id="KW-1185">Reference proteome</keyword>
<organism evidence="3 4">
    <name type="scientific">Modestobacter versicolor</name>
    <dbReference type="NCBI Taxonomy" id="429133"/>
    <lineage>
        <taxon>Bacteria</taxon>
        <taxon>Bacillati</taxon>
        <taxon>Actinomycetota</taxon>
        <taxon>Actinomycetes</taxon>
        <taxon>Geodermatophilales</taxon>
        <taxon>Geodermatophilaceae</taxon>
        <taxon>Modestobacter</taxon>
    </lineage>
</organism>
<dbReference type="Proteomes" id="UP000247602">
    <property type="component" value="Unassembled WGS sequence"/>
</dbReference>
<proteinExistence type="predicted"/>
<feature type="region of interest" description="Disordered" evidence="1">
    <location>
        <begin position="337"/>
        <end position="357"/>
    </location>
</feature>
<dbReference type="Proteomes" id="UP000580718">
    <property type="component" value="Unassembled WGS sequence"/>
</dbReference>
<protein>
    <submittedName>
        <fullName evidence="3">Uncharacterized protein</fullName>
    </submittedName>
</protein>
<evidence type="ECO:0000313" key="3">
    <source>
        <dbReference type="EMBL" id="PZA23088.1"/>
    </source>
</evidence>
<evidence type="ECO:0000256" key="1">
    <source>
        <dbReference type="SAM" id="MobiDB-lite"/>
    </source>
</evidence>
<accession>A0A323VWC3</accession>
<evidence type="ECO:0000313" key="5">
    <source>
        <dbReference type="Proteomes" id="UP000580718"/>
    </source>
</evidence>
<name>A0A323VWC3_9ACTN</name>
<reference evidence="2 5" key="2">
    <citation type="submission" date="2020-08" db="EMBL/GenBank/DDBJ databases">
        <title>Sequencing the genomes of 1000 actinobacteria strains.</title>
        <authorList>
            <person name="Klenk H.-P."/>
        </authorList>
    </citation>
    <scope>NUCLEOTIDE SEQUENCE [LARGE SCALE GENOMIC DNA]</scope>
    <source>
        <strain evidence="2 5">DSM 16678</strain>
    </source>
</reference>